<dbReference type="InterPro" id="IPR004805">
    <property type="entry name" value="DnaE2/DnaE/PolC"/>
</dbReference>
<dbReference type="GO" id="GO:0003676">
    <property type="term" value="F:nucleic acid binding"/>
    <property type="evidence" value="ECO:0007669"/>
    <property type="project" value="InterPro"/>
</dbReference>
<keyword evidence="5 13" id="KW-0963">Cytoplasm</keyword>
<name>A0A973A7W8_9GAMM</name>
<dbReference type="NCBIfam" id="TIGR00594">
    <property type="entry name" value="polc"/>
    <property type="match status" value="1"/>
</dbReference>
<dbReference type="Pfam" id="PF02811">
    <property type="entry name" value="PHP"/>
    <property type="match status" value="1"/>
</dbReference>
<dbReference type="Pfam" id="PF07733">
    <property type="entry name" value="DNA_pol3_alpha"/>
    <property type="match status" value="1"/>
</dbReference>
<comment type="caution">
    <text evidence="15">The sequence shown here is derived from an EMBL/GenBank/DDBJ whole genome shotgun (WGS) entry which is preliminary data.</text>
</comment>
<dbReference type="SMART" id="SM00481">
    <property type="entry name" value="POLIIIAc"/>
    <property type="match status" value="1"/>
</dbReference>
<dbReference type="InterPro" id="IPR004365">
    <property type="entry name" value="NA-bd_OB_tRNA"/>
</dbReference>
<evidence type="ECO:0000256" key="3">
    <source>
        <dbReference type="ARBA" id="ARBA00012417"/>
    </source>
</evidence>
<evidence type="ECO:0000313" key="16">
    <source>
        <dbReference type="Proteomes" id="UP000754644"/>
    </source>
</evidence>
<feature type="domain" description="Polymerase/histidinol phosphatase N-terminal" evidence="14">
    <location>
        <begin position="22"/>
        <end position="89"/>
    </location>
</feature>
<comment type="function">
    <text evidence="13">DNA polymerase involved in damage-induced mutagenesis and translesion synthesis (TLS). It is not the major replicative DNA polymerase.</text>
</comment>
<keyword evidence="8 13" id="KW-0235">DNA replication</keyword>
<dbReference type="Gene3D" id="1.10.150.870">
    <property type="match status" value="1"/>
</dbReference>
<dbReference type="InterPro" id="IPR003141">
    <property type="entry name" value="Pol/His_phosphatase_N"/>
</dbReference>
<dbReference type="SUPFAM" id="SSF89550">
    <property type="entry name" value="PHP domain-like"/>
    <property type="match status" value="1"/>
</dbReference>
<evidence type="ECO:0000313" key="15">
    <source>
        <dbReference type="EMBL" id="NQV64560.1"/>
    </source>
</evidence>
<gene>
    <name evidence="13" type="primary">dnaE2</name>
    <name evidence="15" type="ORF">HQ497_04260</name>
</gene>
<dbReference type="GO" id="GO:0005737">
    <property type="term" value="C:cytoplasm"/>
    <property type="evidence" value="ECO:0007669"/>
    <property type="project" value="UniProtKB-SubCell"/>
</dbReference>
<evidence type="ECO:0000256" key="12">
    <source>
        <dbReference type="ARBA" id="ARBA00049244"/>
    </source>
</evidence>
<dbReference type="Pfam" id="PF01336">
    <property type="entry name" value="tRNA_anti-codon"/>
    <property type="match status" value="1"/>
</dbReference>
<dbReference type="GO" id="GO:0008408">
    <property type="term" value="F:3'-5' exonuclease activity"/>
    <property type="evidence" value="ECO:0007669"/>
    <property type="project" value="InterPro"/>
</dbReference>
<evidence type="ECO:0000256" key="7">
    <source>
        <dbReference type="ARBA" id="ARBA00022695"/>
    </source>
</evidence>
<comment type="subcellular location">
    <subcellularLocation>
        <location evidence="1 13">Cytoplasm</location>
    </subcellularLocation>
</comment>
<reference evidence="15" key="1">
    <citation type="submission" date="2020-05" db="EMBL/GenBank/DDBJ databases">
        <title>Sulfur intermediates as new biogeochemical hubs in an aquatic model microbial ecosystem.</title>
        <authorList>
            <person name="Vigneron A."/>
        </authorList>
    </citation>
    <scope>NUCLEOTIDE SEQUENCE</scope>
    <source>
        <strain evidence="15">Bin.250</strain>
    </source>
</reference>
<dbReference type="PANTHER" id="PTHR32294:SF4">
    <property type="entry name" value="ERROR-PRONE DNA POLYMERASE"/>
    <property type="match status" value="1"/>
</dbReference>
<evidence type="ECO:0000256" key="13">
    <source>
        <dbReference type="HAMAP-Rule" id="MF_01902"/>
    </source>
</evidence>
<evidence type="ECO:0000256" key="8">
    <source>
        <dbReference type="ARBA" id="ARBA00022705"/>
    </source>
</evidence>
<keyword evidence="7 13" id="KW-0548">Nucleotidyltransferase</keyword>
<evidence type="ECO:0000256" key="11">
    <source>
        <dbReference type="ARBA" id="ARBA00023204"/>
    </source>
</evidence>
<dbReference type="InterPro" id="IPR029460">
    <property type="entry name" value="DNAPol_HHH"/>
</dbReference>
<dbReference type="InterPro" id="IPR011708">
    <property type="entry name" value="DNA_pol3_alpha_NTPase_dom"/>
</dbReference>
<accession>A0A973A7W8</accession>
<keyword evidence="9 13" id="KW-0227">DNA damage</keyword>
<dbReference type="GO" id="GO:0006281">
    <property type="term" value="P:DNA repair"/>
    <property type="evidence" value="ECO:0007669"/>
    <property type="project" value="UniProtKB-UniRule"/>
</dbReference>
<keyword evidence="6 13" id="KW-0808">Transferase</keyword>
<dbReference type="InterPro" id="IPR004013">
    <property type="entry name" value="PHP_dom"/>
</dbReference>
<dbReference type="PANTHER" id="PTHR32294">
    <property type="entry name" value="DNA POLYMERASE III SUBUNIT ALPHA"/>
    <property type="match status" value="1"/>
</dbReference>
<dbReference type="EC" id="2.7.7.7" evidence="3 13"/>
<evidence type="ECO:0000256" key="6">
    <source>
        <dbReference type="ARBA" id="ARBA00022679"/>
    </source>
</evidence>
<organism evidence="15 16">
    <name type="scientific">SAR86 cluster bacterium</name>
    <dbReference type="NCBI Taxonomy" id="2030880"/>
    <lineage>
        <taxon>Bacteria</taxon>
        <taxon>Pseudomonadati</taxon>
        <taxon>Pseudomonadota</taxon>
        <taxon>Gammaproteobacteria</taxon>
        <taxon>SAR86 cluster</taxon>
    </lineage>
</organism>
<dbReference type="Proteomes" id="UP000754644">
    <property type="component" value="Unassembled WGS sequence"/>
</dbReference>
<keyword evidence="10 13" id="KW-0239">DNA-directed DNA polymerase</keyword>
<dbReference type="CDD" id="cd07434">
    <property type="entry name" value="PHP_PolIIIA_DnaE2"/>
    <property type="match status" value="1"/>
</dbReference>
<dbReference type="GO" id="GO:0006260">
    <property type="term" value="P:DNA replication"/>
    <property type="evidence" value="ECO:0007669"/>
    <property type="project" value="UniProtKB-KW"/>
</dbReference>
<evidence type="ECO:0000256" key="10">
    <source>
        <dbReference type="ARBA" id="ARBA00022932"/>
    </source>
</evidence>
<dbReference type="NCBIfam" id="NF004225">
    <property type="entry name" value="PRK05672.1"/>
    <property type="match status" value="1"/>
</dbReference>
<dbReference type="Gene3D" id="3.20.20.140">
    <property type="entry name" value="Metal-dependent hydrolases"/>
    <property type="match status" value="1"/>
</dbReference>
<dbReference type="InterPro" id="IPR040982">
    <property type="entry name" value="DNA_pol3_finger"/>
</dbReference>
<evidence type="ECO:0000259" key="14">
    <source>
        <dbReference type="SMART" id="SM00481"/>
    </source>
</evidence>
<dbReference type="AlphaFoldDB" id="A0A973A7W8"/>
<sequence length="1064" mass="119574">MSPSGPPLPLGRFRSPIESPYAELHCISHYSFLRGASSPEELVKQAADLGYQALAITDECSMAGVVKAHVAARECGLKLLIGSQFYLTDDTHLILLAPNRAGYGQICNLITLGRRRASKGDYQLDLKDMEFGLSQCLAIWLPNTRRNRHGSPIYPDKDRTHMTGHWLAQHFSKRLWLGVEIFPDGQDITAYQQAFELSKAFELPLVACGDVHMHHPDRKALQDIVSAIRIGQPLRLAGKLLFAHGERHLRSLPLLASLYPPALLAETVRISDLCDFSLDELRYEYPQELVPPNLTPPQYLRQLVEAGASKRWPQGIKPKVWATIEKELRLIQDLQYEYYFLTVFDIVQFARDAQILCQGRGSAANSAVCYCLEITEVDPAKSELLFERFISKERDEPPDIDVDFEHERREEVIQYIYKKYGRHRAALAASVVTYRPKSAVRDVGKALGMDLTLVEHLASSLSWWDKQDELLARFEAAGINPRSPIISQFIDLIQQILGTPRHLSQHVGGFIISSGPLSQLVPIENAAMPDRTIIQWDKYDLEALGLLKVDILALGMLTAIRKTLNLINQYRHTHLDLASIPTEDPLTYQMLQRADSLGVFQVESRAQMSMLPRLKPACFYDLVIEVAIVRPGPIQGNMVHPYLKRRNGEEAVVYANEAIKSVLGRTLGVPIFQEQVIKLAVVAAGFSPGEADQLRRAMAAWKRKGGLEVFQQKLINGMLARGHDREFAERIFEQIKGFGDYGFPESHAASFALLVYFSAWLKCHEPAAFYCGLLNSQPMGFYSPSQLVQDARRHNIEIRPVDILYSDWESTLELPQSEATFTPRQPAVRLGLQRIKGLKTETIFRILHARKQQGIKDLDDIARRARLDRGDLGRLTEGGAFKSLAGHRYQTHWQARGILPGTELDTTDAPSMVAESSGVYLAPPAETDDLRADYQSLGLTLGRHPMAMLRESGRPFSQCKTGTELTRLDHGQFVQVAGIVTGRQRPSSAAGVLFLTLEDETDNINIVVWSRILEQYRTAIIQGRLLKVKGILERQGAIIHVIAGQVEDLSHHLEHFALQSRDFK</sequence>
<dbReference type="HAMAP" id="MF_01902">
    <property type="entry name" value="DNApol_error_prone"/>
    <property type="match status" value="1"/>
</dbReference>
<dbReference type="GO" id="GO:0003887">
    <property type="term" value="F:DNA-directed DNA polymerase activity"/>
    <property type="evidence" value="ECO:0007669"/>
    <property type="project" value="UniProtKB-UniRule"/>
</dbReference>
<dbReference type="Pfam" id="PF17657">
    <property type="entry name" value="DNA_pol3_finger"/>
    <property type="match status" value="1"/>
</dbReference>
<dbReference type="EMBL" id="JABMOJ010000154">
    <property type="protein sequence ID" value="NQV64560.1"/>
    <property type="molecule type" value="Genomic_DNA"/>
</dbReference>
<protein>
    <recommendedName>
        <fullName evidence="4 13">Error-prone DNA polymerase</fullName>
        <ecNumber evidence="3 13">2.7.7.7</ecNumber>
    </recommendedName>
</protein>
<comment type="similarity">
    <text evidence="2 13">Belongs to the DNA polymerase type-C family. DnaE2 subfamily.</text>
</comment>
<comment type="catalytic activity">
    <reaction evidence="12 13">
        <text>DNA(n) + a 2'-deoxyribonucleoside 5'-triphosphate = DNA(n+1) + diphosphate</text>
        <dbReference type="Rhea" id="RHEA:22508"/>
        <dbReference type="Rhea" id="RHEA-COMP:17339"/>
        <dbReference type="Rhea" id="RHEA-COMP:17340"/>
        <dbReference type="ChEBI" id="CHEBI:33019"/>
        <dbReference type="ChEBI" id="CHEBI:61560"/>
        <dbReference type="ChEBI" id="CHEBI:173112"/>
        <dbReference type="EC" id="2.7.7.7"/>
    </reaction>
</comment>
<dbReference type="InterPro" id="IPR023073">
    <property type="entry name" value="DnaE2"/>
</dbReference>
<evidence type="ECO:0000256" key="2">
    <source>
        <dbReference type="ARBA" id="ARBA00007391"/>
    </source>
</evidence>
<dbReference type="InterPro" id="IPR016195">
    <property type="entry name" value="Pol/histidinol_Pase-like"/>
</dbReference>
<evidence type="ECO:0000256" key="1">
    <source>
        <dbReference type="ARBA" id="ARBA00004496"/>
    </source>
</evidence>
<evidence type="ECO:0000256" key="5">
    <source>
        <dbReference type="ARBA" id="ARBA00022490"/>
    </source>
</evidence>
<dbReference type="CDD" id="cd04485">
    <property type="entry name" value="DnaE_OBF"/>
    <property type="match status" value="1"/>
</dbReference>
<evidence type="ECO:0000256" key="9">
    <source>
        <dbReference type="ARBA" id="ARBA00022763"/>
    </source>
</evidence>
<evidence type="ECO:0000256" key="4">
    <source>
        <dbReference type="ARBA" id="ARBA00017273"/>
    </source>
</evidence>
<dbReference type="Pfam" id="PF14579">
    <property type="entry name" value="HHH_6"/>
    <property type="match status" value="1"/>
</dbReference>
<keyword evidence="11 13" id="KW-0234">DNA repair</keyword>
<proteinExistence type="inferred from homology"/>